<dbReference type="GO" id="GO:0016787">
    <property type="term" value="F:hydrolase activity"/>
    <property type="evidence" value="ECO:0007669"/>
    <property type="project" value="UniProtKB-KW"/>
</dbReference>
<dbReference type="RefSeq" id="WP_148772312.1">
    <property type="nucleotide sequence ID" value="NZ_VSSS01000018.1"/>
</dbReference>
<dbReference type="Pfam" id="PF12697">
    <property type="entry name" value="Abhydrolase_6"/>
    <property type="match status" value="1"/>
</dbReference>
<comment type="caution">
    <text evidence="2">The sequence shown here is derived from an EMBL/GenBank/DDBJ whole genome shotgun (WGS) entry which is preliminary data.</text>
</comment>
<dbReference type="OrthoDB" id="9814966at2"/>
<dbReference type="InterPro" id="IPR052897">
    <property type="entry name" value="Sec-Metab_Biosynth_Hydrolase"/>
</dbReference>
<reference evidence="2 3" key="1">
    <citation type="submission" date="2019-08" db="EMBL/GenBank/DDBJ databases">
        <title>Bradyrhizobium hipponensis sp. nov., a rhizobium isolated from a Lupinus angustifolius root nodule in Tunisia.</title>
        <authorList>
            <person name="Off K."/>
            <person name="Rejili M."/>
            <person name="Mars M."/>
            <person name="Brachmann A."/>
            <person name="Marin M."/>
        </authorList>
    </citation>
    <scope>NUCLEOTIDE SEQUENCE [LARGE SCALE GENOMIC DNA]</scope>
    <source>
        <strain evidence="2 3">CTAW71</strain>
    </source>
</reference>
<dbReference type="InterPro" id="IPR029058">
    <property type="entry name" value="AB_hydrolase_fold"/>
</dbReference>
<gene>
    <name evidence="2" type="ORF">FXB40_11460</name>
</gene>
<dbReference type="SUPFAM" id="SSF53474">
    <property type="entry name" value="alpha/beta-Hydrolases"/>
    <property type="match status" value="1"/>
</dbReference>
<evidence type="ECO:0000259" key="1">
    <source>
        <dbReference type="Pfam" id="PF12697"/>
    </source>
</evidence>
<protein>
    <submittedName>
        <fullName evidence="2">Alpha/beta hydrolase</fullName>
    </submittedName>
</protein>
<accession>A0A5D3KLE2</accession>
<dbReference type="Gene3D" id="3.40.50.1820">
    <property type="entry name" value="alpha/beta hydrolase"/>
    <property type="match status" value="1"/>
</dbReference>
<keyword evidence="2" id="KW-0378">Hydrolase</keyword>
<proteinExistence type="predicted"/>
<dbReference type="Proteomes" id="UP000324758">
    <property type="component" value="Unassembled WGS sequence"/>
</dbReference>
<sequence length="232" mass="25035">MVESKTAPTFVLVHGAWADGSSWRKVIEALEARGAKAVAAPLPLTSVSDDIRALDRRLARVQGPIVLVAHAYAGAVIAGSKNERVKGLVFVAALAPDQGETVGEVFGRGKPHPNAPQLGPDGDGFIWLPESAFASAFAQNAGPTENALFAAVQRPIHGACLQEKAAKPLWKTLPSWYLLAEQDRMIDPETQEFMAQRMKARIRRLDCDHTPIATAPERVIELLFEVLQSVSA</sequence>
<dbReference type="InterPro" id="IPR000073">
    <property type="entry name" value="AB_hydrolase_1"/>
</dbReference>
<evidence type="ECO:0000313" key="3">
    <source>
        <dbReference type="Proteomes" id="UP000324758"/>
    </source>
</evidence>
<organism evidence="2 3">
    <name type="scientific">Bradyrhizobium rifense</name>
    <dbReference type="NCBI Taxonomy" id="515499"/>
    <lineage>
        <taxon>Bacteria</taxon>
        <taxon>Pseudomonadati</taxon>
        <taxon>Pseudomonadota</taxon>
        <taxon>Alphaproteobacteria</taxon>
        <taxon>Hyphomicrobiales</taxon>
        <taxon>Nitrobacteraceae</taxon>
        <taxon>Bradyrhizobium</taxon>
    </lineage>
</organism>
<dbReference type="PANTHER" id="PTHR37017">
    <property type="entry name" value="AB HYDROLASE-1 DOMAIN-CONTAINING PROTEIN-RELATED"/>
    <property type="match status" value="1"/>
</dbReference>
<keyword evidence="3" id="KW-1185">Reference proteome</keyword>
<name>A0A5D3KLE2_9BRAD</name>
<evidence type="ECO:0000313" key="2">
    <source>
        <dbReference type="EMBL" id="TYL96649.1"/>
    </source>
</evidence>
<dbReference type="AlphaFoldDB" id="A0A5D3KLE2"/>
<dbReference type="PANTHER" id="PTHR37017:SF11">
    <property type="entry name" value="ESTERASE_LIPASE_THIOESTERASE DOMAIN-CONTAINING PROTEIN"/>
    <property type="match status" value="1"/>
</dbReference>
<feature type="domain" description="AB hydrolase-1" evidence="1">
    <location>
        <begin position="10"/>
        <end position="221"/>
    </location>
</feature>
<dbReference type="EMBL" id="VSSS01000018">
    <property type="protein sequence ID" value="TYL96649.1"/>
    <property type="molecule type" value="Genomic_DNA"/>
</dbReference>